<sequence length="1027" mass="110791">MIQALVRNPRLILLMVALILVMGSGALNQLPRTEDPHITNRFAAVITPYPGASAERVEMLVTEVLESQLRQLDELSLITSNSRPGISAITLELKDDVFDTDTVWSRARDLLNDAQAMLPQGVAAPSLDDQLGYAFTRIFSLRWSGPGEPDITALGRYGEALANRLRVLGGTDFVKVQGRPQEEIQVLVDDAELPALGLTLDSLAALIAQADAKGSAGTLENSRVRAQVEVAGELDSLARIEQIPLRLDNRLQGLRVGDVAQVQRGVQQPGEDLALVNGDPAILVAVRMLPDVRVDIWDEQVERQLASLQQQLPSNVQLDTLFTQREYTENRLQELLVNLGQGFVLILLVLLITLGLRSALLVAAALPLTALITLTCMQFYGLPIHQMSVTGLVVALGIMVDNAIVIVDAIGQRRSEGHSPVEAVRRTLKHFWLPLLASTLTTVLAFAPIWLMPGPAGEFVGGIALSVSFALLASYLVSHTLIAGLGGRFVKPRNGGHWWQQGLSLPWLAQALRRSLTLALAHPWLALVLMLGLPMTGFWAAGQMTEQFFPTSDRDMFQIEVHMSESSSLPATYRRVEALDAYLRQVPGITQTAWSVGRNVPSFYYNLLQRQQGVPKYAQGMITAVDFQRANALIESLQEELPSQFPDMQLMVRKLEQGPPFNAPVELRVLGPDLAQLDTIAEQLRLVLLQQPEVTQTRASLSSGLPRVKLELDEQAVSAAGLTLSQVTSQIRAALDGSTGGTLQEGPEALPVRVRLSSQQRAASGDLGNLQLALADGKLLPVSALGQRVIESSRSQIPRRNGERVVDIEAYLQAGILPSQVLNQVLAQLDQQGFVLPQGYRLELGGESAERNEAVGKLLSSVAIIMVLLITIVVLTFNSFRLTTVILASAGQSIGMGLLSVYLAGYAFGFNVIIALLGLMGLAINAAIVILVELEDSPQAQAGHTGAIVEAVLSCGRHIGSTTITTIGGFLPLILAGGGFWPPFAIAIAGGTLLTTLLSFIFVPVAYRLARRLPGRGVQPKPVAIAA</sequence>
<dbReference type="Gene3D" id="3.30.70.1320">
    <property type="entry name" value="Multidrug efflux transporter AcrB pore domain like"/>
    <property type="match status" value="1"/>
</dbReference>
<proteinExistence type="predicted"/>
<dbReference type="Pfam" id="PF00873">
    <property type="entry name" value="ACR_tran"/>
    <property type="match status" value="1"/>
</dbReference>
<dbReference type="GO" id="GO:0042910">
    <property type="term" value="F:xenobiotic transmembrane transporter activity"/>
    <property type="evidence" value="ECO:0007669"/>
    <property type="project" value="TreeGrafter"/>
</dbReference>
<reference evidence="2 3" key="1">
    <citation type="submission" date="2016-11" db="EMBL/GenBank/DDBJ databases">
        <authorList>
            <person name="Jaros S."/>
            <person name="Januszkiewicz K."/>
            <person name="Wedrychowicz H."/>
        </authorList>
    </citation>
    <scope>NUCLEOTIDE SEQUENCE [LARGE SCALE GENOMIC DNA]</scope>
    <source>
        <strain evidence="2 3">DSM 16917</strain>
    </source>
</reference>
<keyword evidence="1" id="KW-0812">Transmembrane</keyword>
<dbReference type="GO" id="GO:0005886">
    <property type="term" value="C:plasma membrane"/>
    <property type="evidence" value="ECO:0007669"/>
    <property type="project" value="TreeGrafter"/>
</dbReference>
<dbReference type="SUPFAM" id="SSF82866">
    <property type="entry name" value="Multidrug efflux transporter AcrB transmembrane domain"/>
    <property type="match status" value="2"/>
</dbReference>
<feature type="transmembrane region" description="Helical" evidence="1">
    <location>
        <begin position="884"/>
        <end position="904"/>
    </location>
</feature>
<feature type="transmembrane region" description="Helical" evidence="1">
    <location>
        <begin position="984"/>
        <end position="1007"/>
    </location>
</feature>
<evidence type="ECO:0000313" key="2">
    <source>
        <dbReference type="EMBL" id="SHH28480.1"/>
    </source>
</evidence>
<dbReference type="STRING" id="299255.SAMN02745129_1708"/>
<dbReference type="SUPFAM" id="SSF82714">
    <property type="entry name" value="Multidrug efflux transporter AcrB TolC docking domain, DN and DC subdomains"/>
    <property type="match status" value="2"/>
</dbReference>
<dbReference type="Gene3D" id="1.20.1640.10">
    <property type="entry name" value="Multidrug efflux transporter AcrB transmembrane domain"/>
    <property type="match status" value="2"/>
</dbReference>
<feature type="transmembrane region" description="Helical" evidence="1">
    <location>
        <begin position="431"/>
        <end position="451"/>
    </location>
</feature>
<keyword evidence="1" id="KW-1133">Transmembrane helix</keyword>
<evidence type="ECO:0000256" key="1">
    <source>
        <dbReference type="SAM" id="Phobius"/>
    </source>
</evidence>
<dbReference type="Proteomes" id="UP000184268">
    <property type="component" value="Unassembled WGS sequence"/>
</dbReference>
<dbReference type="InterPro" id="IPR001036">
    <property type="entry name" value="Acrflvin-R"/>
</dbReference>
<feature type="transmembrane region" description="Helical" evidence="1">
    <location>
        <begin position="858"/>
        <end position="877"/>
    </location>
</feature>
<organism evidence="2 3">
    <name type="scientific">Ferrimonas marina</name>
    <dbReference type="NCBI Taxonomy" id="299255"/>
    <lineage>
        <taxon>Bacteria</taxon>
        <taxon>Pseudomonadati</taxon>
        <taxon>Pseudomonadota</taxon>
        <taxon>Gammaproteobacteria</taxon>
        <taxon>Alteromonadales</taxon>
        <taxon>Ferrimonadaceae</taxon>
        <taxon>Ferrimonas</taxon>
    </lineage>
</organism>
<dbReference type="Gene3D" id="3.30.2090.10">
    <property type="entry name" value="Multidrug efflux transporter AcrB TolC docking domain, DN and DC subdomains"/>
    <property type="match status" value="2"/>
</dbReference>
<keyword evidence="3" id="KW-1185">Reference proteome</keyword>
<name>A0A1M5RQM8_9GAMM</name>
<gene>
    <name evidence="2" type="ORF">SAMN02745129_1708</name>
</gene>
<dbReference type="EMBL" id="FQXG01000002">
    <property type="protein sequence ID" value="SHH28480.1"/>
    <property type="molecule type" value="Genomic_DNA"/>
</dbReference>
<dbReference type="SUPFAM" id="SSF82693">
    <property type="entry name" value="Multidrug efflux transporter AcrB pore domain, PN1, PN2, PC1 and PC2 subdomains"/>
    <property type="match status" value="2"/>
</dbReference>
<protein>
    <submittedName>
        <fullName evidence="2">Multidrug efflux pump subunit AcrB</fullName>
    </submittedName>
</protein>
<dbReference type="PRINTS" id="PR00702">
    <property type="entry name" value="ACRIFLAVINRP"/>
</dbReference>
<feature type="transmembrane region" description="Helical" evidence="1">
    <location>
        <begin position="959"/>
        <end position="978"/>
    </location>
</feature>
<feature type="transmembrane region" description="Helical" evidence="1">
    <location>
        <begin position="359"/>
        <end position="381"/>
    </location>
</feature>
<feature type="transmembrane region" description="Helical" evidence="1">
    <location>
        <begin position="387"/>
        <end position="410"/>
    </location>
</feature>
<dbReference type="Gene3D" id="3.30.70.1430">
    <property type="entry name" value="Multidrug efflux transporter AcrB pore domain"/>
    <property type="match status" value="2"/>
</dbReference>
<feature type="transmembrane region" description="Helical" evidence="1">
    <location>
        <begin position="523"/>
        <end position="542"/>
    </location>
</feature>
<feature type="transmembrane region" description="Helical" evidence="1">
    <location>
        <begin position="910"/>
        <end position="932"/>
    </location>
</feature>
<feature type="transmembrane region" description="Helical" evidence="1">
    <location>
        <begin position="463"/>
        <end position="485"/>
    </location>
</feature>
<dbReference type="PANTHER" id="PTHR32063:SF18">
    <property type="entry name" value="CATION EFFLUX SYSTEM PROTEIN"/>
    <property type="match status" value="1"/>
</dbReference>
<dbReference type="AlphaFoldDB" id="A0A1M5RQM8"/>
<dbReference type="OrthoDB" id="9757940at2"/>
<keyword evidence="1" id="KW-0472">Membrane</keyword>
<feature type="transmembrane region" description="Helical" evidence="1">
    <location>
        <begin position="335"/>
        <end position="352"/>
    </location>
</feature>
<accession>A0A1M5RQM8</accession>
<dbReference type="PANTHER" id="PTHR32063">
    <property type="match status" value="1"/>
</dbReference>
<dbReference type="InterPro" id="IPR027463">
    <property type="entry name" value="AcrB_DN_DC_subdom"/>
</dbReference>
<dbReference type="Gene3D" id="3.30.70.1440">
    <property type="entry name" value="Multidrug efflux transporter AcrB pore domain"/>
    <property type="match status" value="1"/>
</dbReference>
<evidence type="ECO:0000313" key="3">
    <source>
        <dbReference type="Proteomes" id="UP000184268"/>
    </source>
</evidence>
<dbReference type="RefSeq" id="WP_067658997.1">
    <property type="nucleotide sequence ID" value="NZ_FQXG01000002.1"/>
</dbReference>